<dbReference type="InterPro" id="IPR000608">
    <property type="entry name" value="UBC"/>
</dbReference>
<reference evidence="2 3" key="1">
    <citation type="submission" date="2019-03" db="EMBL/GenBank/DDBJ databases">
        <title>Single cell metagenomics reveals metabolic interactions within the superorganism composed of flagellate Streblomastix strix and complex community of Bacteroidetes bacteria on its surface.</title>
        <authorList>
            <person name="Treitli S.C."/>
            <person name="Kolisko M."/>
            <person name="Husnik F."/>
            <person name="Keeling P."/>
            <person name="Hampl V."/>
        </authorList>
    </citation>
    <scope>NUCLEOTIDE SEQUENCE [LARGE SCALE GENOMIC DNA]</scope>
    <source>
        <strain evidence="2">ST1C</strain>
    </source>
</reference>
<gene>
    <name evidence="2" type="ORF">EZS28_006460</name>
</gene>
<dbReference type="EMBL" id="SNRW01001052">
    <property type="protein sequence ID" value="KAA6398007.1"/>
    <property type="molecule type" value="Genomic_DNA"/>
</dbReference>
<dbReference type="PROSITE" id="PS50127">
    <property type="entry name" value="UBC_2"/>
    <property type="match status" value="1"/>
</dbReference>
<sequence>MSNKLGISRLQKELQQLNKDPISGIIAIPDPKNIYTWHYIIQGPPTTPYEGGQYHGVLIFPSNYPFAGPQIIMYTPNGRFETGTPICTTNSNLHPEQWSTSWSCSSILLGIQSFMCQEEAGIGYIKSSSKERKKLALESITFNKKDPTYQKYFN</sequence>
<dbReference type="SMART" id="SM00212">
    <property type="entry name" value="UBCc"/>
    <property type="match status" value="1"/>
</dbReference>
<comment type="caution">
    <text evidence="2">The sequence shown here is derived from an EMBL/GenBank/DDBJ whole genome shotgun (WGS) entry which is preliminary data.</text>
</comment>
<feature type="domain" description="UBC core" evidence="1">
    <location>
        <begin position="5"/>
        <end position="154"/>
    </location>
</feature>
<name>A0A5J4WS94_9EUKA</name>
<evidence type="ECO:0000313" key="3">
    <source>
        <dbReference type="Proteomes" id="UP000324800"/>
    </source>
</evidence>
<dbReference type="OrthoDB" id="1158011at2759"/>
<dbReference type="Proteomes" id="UP000324800">
    <property type="component" value="Unassembled WGS sequence"/>
</dbReference>
<dbReference type="PANTHER" id="PTHR24067">
    <property type="entry name" value="UBIQUITIN-CONJUGATING ENZYME E2"/>
    <property type="match status" value="1"/>
</dbReference>
<proteinExistence type="predicted"/>
<dbReference type="InterPro" id="IPR050113">
    <property type="entry name" value="Ub_conjugating_enzyme"/>
</dbReference>
<dbReference type="AlphaFoldDB" id="A0A5J4WS94"/>
<dbReference type="FunFam" id="3.10.110.10:FF:000109">
    <property type="entry name" value="Ubiquitin-conjugating enzyme E2 J2-like"/>
    <property type="match status" value="1"/>
</dbReference>
<dbReference type="Gene3D" id="3.10.110.10">
    <property type="entry name" value="Ubiquitin Conjugating Enzyme"/>
    <property type="match status" value="1"/>
</dbReference>
<evidence type="ECO:0000313" key="2">
    <source>
        <dbReference type="EMBL" id="KAA6398007.1"/>
    </source>
</evidence>
<protein>
    <submittedName>
        <fullName evidence="2">Putative ubiquitin-conjugating enzyme e2 j2</fullName>
    </submittedName>
</protein>
<dbReference type="SUPFAM" id="SSF54495">
    <property type="entry name" value="UBC-like"/>
    <property type="match status" value="1"/>
</dbReference>
<dbReference type="Pfam" id="PF00179">
    <property type="entry name" value="UQ_con"/>
    <property type="match status" value="1"/>
</dbReference>
<dbReference type="CDD" id="cd23799">
    <property type="entry name" value="UBCc_UBE2J"/>
    <property type="match status" value="1"/>
</dbReference>
<evidence type="ECO:0000259" key="1">
    <source>
        <dbReference type="PROSITE" id="PS50127"/>
    </source>
</evidence>
<dbReference type="InterPro" id="IPR016135">
    <property type="entry name" value="UBQ-conjugating_enzyme/RWD"/>
</dbReference>
<organism evidence="2 3">
    <name type="scientific">Streblomastix strix</name>
    <dbReference type="NCBI Taxonomy" id="222440"/>
    <lineage>
        <taxon>Eukaryota</taxon>
        <taxon>Metamonada</taxon>
        <taxon>Preaxostyla</taxon>
        <taxon>Oxymonadida</taxon>
        <taxon>Streblomastigidae</taxon>
        <taxon>Streblomastix</taxon>
    </lineage>
</organism>
<accession>A0A5J4WS94</accession>